<dbReference type="Gene3D" id="1.10.3210.10">
    <property type="entry name" value="Hypothetical protein af1432"/>
    <property type="match status" value="1"/>
</dbReference>
<keyword evidence="3" id="KW-1185">Reference proteome</keyword>
<dbReference type="OrthoDB" id="598113at2"/>
<dbReference type="SUPFAM" id="SSF51206">
    <property type="entry name" value="cAMP-binding domain-like"/>
    <property type="match status" value="1"/>
</dbReference>
<dbReference type="AlphaFoldDB" id="A0A498BZF4"/>
<gene>
    <name evidence="2" type="ORF">DFR31_2212</name>
</gene>
<dbReference type="PROSITE" id="PS51833">
    <property type="entry name" value="HDOD"/>
    <property type="match status" value="1"/>
</dbReference>
<feature type="domain" description="HDOD" evidence="1">
    <location>
        <begin position="149"/>
        <end position="335"/>
    </location>
</feature>
<sequence>MIAIPDETRLASLAPLNELSETRLARLSEKAELSRVNRGDTLQAPNEDRSLVYLLHGQFTLVSKGGGADRITADSEAAREPLFDGRPHQTVARADVDSVIMRLPRPLFDVLADEERSAGYDVHEVQVDESGMRLFQRILHHLHAGTLDLPVMPEITLRLKGLSEEEADLTALGRIVQLEPSVAARVVQASNSPVYRRSGGRVTTLREAVAMLGFITVKKLALAMTLSAPFESQSPSARRLLKQNWRTSVAVSVTAAVIAQRSAAGLDMDRCLLAGLTHDIGAVPIVTFAEKAGISDSTELSEVVQGLSGLVGREVLEAWDFDEDLVEVPEASTDFMRQHDGPADLADAVVVARLFCAANGGDDTALETLHTTPALSRLQLPGEGPEADVEVLNAARAELAELEKALMGAAD</sequence>
<reference evidence="2 3" key="1">
    <citation type="submission" date="2018-10" db="EMBL/GenBank/DDBJ databases">
        <title>Genomic Encyclopedia of Type Strains, Phase IV (KMG-IV): sequencing the most valuable type-strain genomes for metagenomic binning, comparative biology and taxonomic classification.</title>
        <authorList>
            <person name="Goeker M."/>
        </authorList>
    </citation>
    <scope>NUCLEOTIDE SEQUENCE [LARGE SCALE GENOMIC DNA]</scope>
    <source>
        <strain evidence="2 3">DSM 12769</strain>
    </source>
</reference>
<dbReference type="InterPro" id="IPR013976">
    <property type="entry name" value="HDOD"/>
</dbReference>
<dbReference type="EMBL" id="RCDA01000003">
    <property type="protein sequence ID" value="RLK48333.1"/>
    <property type="molecule type" value="Genomic_DNA"/>
</dbReference>
<protein>
    <submittedName>
        <fullName evidence="2">HD-like signal output (HDOD) protein</fullName>
    </submittedName>
</protein>
<dbReference type="InterPro" id="IPR018490">
    <property type="entry name" value="cNMP-bd_dom_sf"/>
</dbReference>
<dbReference type="RefSeq" id="WP_121442730.1">
    <property type="nucleotide sequence ID" value="NZ_RCDA01000003.1"/>
</dbReference>
<dbReference type="Pfam" id="PF08668">
    <property type="entry name" value="HDOD"/>
    <property type="match status" value="1"/>
</dbReference>
<accession>A0A498BZF4</accession>
<evidence type="ECO:0000313" key="3">
    <source>
        <dbReference type="Proteomes" id="UP000275461"/>
    </source>
</evidence>
<dbReference type="SUPFAM" id="SSF109604">
    <property type="entry name" value="HD-domain/PDEase-like"/>
    <property type="match status" value="1"/>
</dbReference>
<dbReference type="PANTHER" id="PTHR33525:SF3">
    <property type="entry name" value="RIBONUCLEASE Y"/>
    <property type="match status" value="1"/>
</dbReference>
<evidence type="ECO:0000313" key="2">
    <source>
        <dbReference type="EMBL" id="RLK48333.1"/>
    </source>
</evidence>
<comment type="caution">
    <text evidence="2">The sequence shown here is derived from an EMBL/GenBank/DDBJ whole genome shotgun (WGS) entry which is preliminary data.</text>
</comment>
<organism evidence="2 3">
    <name type="scientific">Alkalispirillum mobile</name>
    <dbReference type="NCBI Taxonomy" id="85925"/>
    <lineage>
        <taxon>Bacteria</taxon>
        <taxon>Pseudomonadati</taxon>
        <taxon>Pseudomonadota</taxon>
        <taxon>Gammaproteobacteria</taxon>
        <taxon>Chromatiales</taxon>
        <taxon>Ectothiorhodospiraceae</taxon>
        <taxon>Alkalispirillum</taxon>
    </lineage>
</organism>
<proteinExistence type="predicted"/>
<dbReference type="InterPro" id="IPR052340">
    <property type="entry name" value="RNase_Y/CdgJ"/>
</dbReference>
<dbReference type="Proteomes" id="UP000275461">
    <property type="component" value="Unassembled WGS sequence"/>
</dbReference>
<dbReference type="PANTHER" id="PTHR33525">
    <property type="match status" value="1"/>
</dbReference>
<name>A0A498BZF4_9GAMM</name>
<evidence type="ECO:0000259" key="1">
    <source>
        <dbReference type="PROSITE" id="PS51833"/>
    </source>
</evidence>